<feature type="binding site" evidence="8">
    <location>
        <position position="23"/>
    </location>
    <ligand>
        <name>Na(+)</name>
        <dbReference type="ChEBI" id="CHEBI:29101"/>
        <label>1</label>
    </ligand>
</feature>
<sequence length="656" mass="73012">MAKEEPERGNWTGKLDFLLSCIGYAVGLGNVWRFPYLCYRNGGGAFLVPYVIMLLVAGLPLFFLELCVGQFSSQGPVTAWALSPLFMGIGWAMILISAMVCTYYNVIIMYAVYYMFVSFVNLDDELPWQKCGKAWNTDKCRDEPYPDLSSMNETMKVNATLGLKDQTCLSNILGTLSTLLNQTFTSVSQLNSTVLADHTEDCDIKFATASSEYWNRYVLRVHESDGLEDIGSVSLKNVLCLLICWLFIFFCLMKGVKSSGKVVYFTATFPYVVLLILLIRGVTLPGYYKGIEFYIFPKWELLKNPKVWGDAATQIFYSLGPAFGGLLTMASYNKFNNNCLRDAVIVSFINCGTSVFAGFAIFSLLGYISHTTNVPIDKVADSGPGLAFIAYPEGIAKLPSPPIFAFLFFFMLFTLGLDSQFAMMETVISGITDVFPRQLRSRKALFTFFCCMVGFVLGIPQTCKGGIYLLTLVDWYSGSYNLMIVSFVEIVGIIYVYGINNFRQDIELMLGKKSPIVWAYFYTMWFVVTPLAIFFIVIMMAINYSPAVLGDYTFPPFAEAIGWMMVLAPLMLIIIGAIVQIVRKGGVSAAIKSEPHWGPSADKDRKGPRYAPIQNLQAVPGGNGHFPSNVGYNSDKGNLYMVGQDNKGMNPDAERL</sequence>
<keyword evidence="13" id="KW-1185">Reference proteome</keyword>
<feature type="transmembrane region" description="Helical" evidence="11">
    <location>
        <begin position="480"/>
        <end position="498"/>
    </location>
</feature>
<evidence type="ECO:0000256" key="6">
    <source>
        <dbReference type="ARBA" id="ARBA00023136"/>
    </source>
</evidence>
<feature type="transmembrane region" description="Helical" evidence="11">
    <location>
        <begin position="103"/>
        <end position="120"/>
    </location>
</feature>
<feature type="transmembrane region" description="Helical" evidence="11">
    <location>
        <begin position="344"/>
        <end position="368"/>
    </location>
</feature>
<feature type="transmembrane region" description="Helical" evidence="11">
    <location>
        <begin position="17"/>
        <end position="35"/>
    </location>
</feature>
<feature type="transmembrane region" description="Helical" evidence="11">
    <location>
        <begin position="403"/>
        <end position="423"/>
    </location>
</feature>
<comment type="caution">
    <text evidence="12">The sequence shown here is derived from an EMBL/GenBank/DDBJ whole genome shotgun (WGS) entry which is preliminary data.</text>
</comment>
<dbReference type="AlphaFoldDB" id="A0A210QBZ6"/>
<keyword evidence="8" id="KW-0479">Metal-binding</keyword>
<name>A0A210QBZ6_MIZYE</name>
<evidence type="ECO:0000313" key="12">
    <source>
        <dbReference type="EMBL" id="OWF46251.1"/>
    </source>
</evidence>
<feature type="transmembrane region" description="Helical" evidence="11">
    <location>
        <begin position="519"/>
        <end position="542"/>
    </location>
</feature>
<dbReference type="PANTHER" id="PTHR11616:SF321">
    <property type="entry name" value="SODIUM-DEPENDENT NUTRIENT AMINO ACID TRANSPORTER 1-RELATED"/>
    <property type="match status" value="1"/>
</dbReference>
<feature type="binding site" evidence="8">
    <location>
        <position position="318"/>
    </location>
    <ligand>
        <name>Na(+)</name>
        <dbReference type="ChEBI" id="CHEBI:29101"/>
        <label>1</label>
    </ligand>
</feature>
<feature type="binding site" evidence="8">
    <location>
        <position position="419"/>
    </location>
    <ligand>
        <name>Na(+)</name>
        <dbReference type="ChEBI" id="CHEBI:29101"/>
        <label>1</label>
    </ligand>
</feature>
<evidence type="ECO:0000256" key="10">
    <source>
        <dbReference type="RuleBase" id="RU003732"/>
    </source>
</evidence>
<feature type="transmembrane region" description="Helical" evidence="11">
    <location>
        <begin position="562"/>
        <end position="582"/>
    </location>
</feature>
<dbReference type="InterPro" id="IPR000175">
    <property type="entry name" value="Na/ntran_symport"/>
</dbReference>
<keyword evidence="5 11" id="KW-1133">Transmembrane helix</keyword>
<feature type="transmembrane region" description="Helical" evidence="11">
    <location>
        <begin position="233"/>
        <end position="252"/>
    </location>
</feature>
<feature type="transmembrane region" description="Helical" evidence="11">
    <location>
        <begin position="444"/>
        <end position="460"/>
    </location>
</feature>
<dbReference type="OrthoDB" id="6581954at2759"/>
<evidence type="ECO:0000256" key="3">
    <source>
        <dbReference type="ARBA" id="ARBA00022448"/>
    </source>
</evidence>
<feature type="binding site" evidence="8">
    <location>
        <position position="418"/>
    </location>
    <ligand>
        <name>Na(+)</name>
        <dbReference type="ChEBI" id="CHEBI:29101"/>
        <label>1</label>
    </ligand>
</feature>
<dbReference type="PRINTS" id="PR00176">
    <property type="entry name" value="NANEUSMPORT"/>
</dbReference>
<keyword evidence="9" id="KW-1015">Disulfide bond</keyword>
<feature type="transmembrane region" description="Helical" evidence="11">
    <location>
        <begin position="264"/>
        <end position="288"/>
    </location>
</feature>
<feature type="binding site" evidence="8">
    <location>
        <position position="350"/>
    </location>
    <ligand>
        <name>Na(+)</name>
        <dbReference type="ChEBI" id="CHEBI:29101"/>
        <label>1</label>
    </ligand>
</feature>
<evidence type="ECO:0000256" key="2">
    <source>
        <dbReference type="ARBA" id="ARBA00006459"/>
    </source>
</evidence>
<feature type="binding site" evidence="8">
    <location>
        <position position="30"/>
    </location>
    <ligand>
        <name>Na(+)</name>
        <dbReference type="ChEBI" id="CHEBI:29101"/>
        <label>1</label>
    </ligand>
</feature>
<feature type="transmembrane region" description="Helical" evidence="11">
    <location>
        <begin position="47"/>
        <end position="71"/>
    </location>
</feature>
<accession>A0A210QBZ6</accession>
<organism evidence="12 13">
    <name type="scientific">Mizuhopecten yessoensis</name>
    <name type="common">Japanese scallop</name>
    <name type="synonym">Patinopecten yessoensis</name>
    <dbReference type="NCBI Taxonomy" id="6573"/>
    <lineage>
        <taxon>Eukaryota</taxon>
        <taxon>Metazoa</taxon>
        <taxon>Spiralia</taxon>
        <taxon>Lophotrochozoa</taxon>
        <taxon>Mollusca</taxon>
        <taxon>Bivalvia</taxon>
        <taxon>Autobranchia</taxon>
        <taxon>Pteriomorphia</taxon>
        <taxon>Pectinida</taxon>
        <taxon>Pectinoidea</taxon>
        <taxon>Pectinidae</taxon>
        <taxon>Mizuhopecten</taxon>
    </lineage>
</organism>
<dbReference type="GO" id="GO:0005283">
    <property type="term" value="F:amino acid:sodium symporter activity"/>
    <property type="evidence" value="ECO:0007669"/>
    <property type="project" value="TreeGrafter"/>
</dbReference>
<dbReference type="GO" id="GO:0005886">
    <property type="term" value="C:plasma membrane"/>
    <property type="evidence" value="ECO:0007669"/>
    <property type="project" value="TreeGrafter"/>
</dbReference>
<dbReference type="PROSITE" id="PS50267">
    <property type="entry name" value="NA_NEUROTRAN_SYMP_3"/>
    <property type="match status" value="1"/>
</dbReference>
<dbReference type="PROSITE" id="PS00610">
    <property type="entry name" value="NA_NEUROTRAN_SYMP_1"/>
    <property type="match status" value="1"/>
</dbReference>
<comment type="similarity">
    <text evidence="2 10">Belongs to the sodium:neurotransmitter symporter (SNF) (TC 2.A.22) family.</text>
</comment>
<keyword evidence="4 10" id="KW-0812">Transmembrane</keyword>
<evidence type="ECO:0000256" key="11">
    <source>
        <dbReference type="SAM" id="Phobius"/>
    </source>
</evidence>
<keyword evidence="6 11" id="KW-0472">Membrane</keyword>
<dbReference type="Proteomes" id="UP000242188">
    <property type="component" value="Unassembled WGS sequence"/>
</dbReference>
<evidence type="ECO:0000256" key="9">
    <source>
        <dbReference type="PIRSR" id="PIRSR600175-2"/>
    </source>
</evidence>
<dbReference type="PANTHER" id="PTHR11616">
    <property type="entry name" value="SODIUM/CHLORIDE DEPENDENT TRANSPORTER"/>
    <property type="match status" value="1"/>
</dbReference>
<evidence type="ECO:0000256" key="1">
    <source>
        <dbReference type="ARBA" id="ARBA00004141"/>
    </source>
</evidence>
<feature type="transmembrane region" description="Helical" evidence="11">
    <location>
        <begin position="77"/>
        <end position="96"/>
    </location>
</feature>
<comment type="subcellular location">
    <subcellularLocation>
        <location evidence="1">Membrane</location>
        <topology evidence="1">Multi-pass membrane protein</topology>
    </subcellularLocation>
</comment>
<dbReference type="GO" id="GO:0046872">
    <property type="term" value="F:metal ion binding"/>
    <property type="evidence" value="ECO:0007669"/>
    <property type="project" value="UniProtKB-KW"/>
</dbReference>
<dbReference type="EMBL" id="NEDP02004225">
    <property type="protein sequence ID" value="OWF46251.1"/>
    <property type="molecule type" value="Genomic_DNA"/>
</dbReference>
<feature type="binding site" evidence="8">
    <location>
        <position position="26"/>
    </location>
    <ligand>
        <name>Na(+)</name>
        <dbReference type="ChEBI" id="CHEBI:29101"/>
        <label>1</label>
    </ligand>
</feature>
<dbReference type="GO" id="GO:0089718">
    <property type="term" value="P:amino acid import across plasma membrane"/>
    <property type="evidence" value="ECO:0007669"/>
    <property type="project" value="TreeGrafter"/>
</dbReference>
<keyword evidence="3 10" id="KW-0813">Transport</keyword>
<evidence type="ECO:0000256" key="8">
    <source>
        <dbReference type="PIRSR" id="PIRSR600175-1"/>
    </source>
</evidence>
<feature type="disulfide bond" evidence="9">
    <location>
        <begin position="131"/>
        <end position="140"/>
    </location>
</feature>
<evidence type="ECO:0000256" key="4">
    <source>
        <dbReference type="ARBA" id="ARBA00022692"/>
    </source>
</evidence>
<keyword evidence="8" id="KW-0915">Sodium</keyword>
<keyword evidence="7" id="KW-0325">Glycoprotein</keyword>
<protein>
    <recommendedName>
        <fullName evidence="10">Transporter</fullName>
    </recommendedName>
</protein>
<evidence type="ECO:0000256" key="7">
    <source>
        <dbReference type="ARBA" id="ARBA00023180"/>
    </source>
</evidence>
<feature type="binding site" evidence="8">
    <location>
        <position position="415"/>
    </location>
    <ligand>
        <name>Na(+)</name>
        <dbReference type="ChEBI" id="CHEBI:29101"/>
        <label>1</label>
    </ligand>
</feature>
<dbReference type="SUPFAM" id="SSF161070">
    <property type="entry name" value="SNF-like"/>
    <property type="match status" value="1"/>
</dbReference>
<proteinExistence type="inferred from homology"/>
<gene>
    <name evidence="12" type="ORF">KP79_PYT13017</name>
</gene>
<evidence type="ECO:0000313" key="13">
    <source>
        <dbReference type="Proteomes" id="UP000242188"/>
    </source>
</evidence>
<evidence type="ECO:0000256" key="5">
    <source>
        <dbReference type="ARBA" id="ARBA00022989"/>
    </source>
</evidence>
<dbReference type="Pfam" id="PF00209">
    <property type="entry name" value="SNF"/>
    <property type="match status" value="2"/>
</dbReference>
<dbReference type="InterPro" id="IPR037272">
    <property type="entry name" value="SNS_sf"/>
</dbReference>
<feature type="transmembrane region" description="Helical" evidence="11">
    <location>
        <begin position="308"/>
        <end position="332"/>
    </location>
</feature>
<keyword evidence="10" id="KW-0769">Symport</keyword>
<reference evidence="12 13" key="1">
    <citation type="journal article" date="2017" name="Nat. Ecol. Evol.">
        <title>Scallop genome provides insights into evolution of bilaterian karyotype and development.</title>
        <authorList>
            <person name="Wang S."/>
            <person name="Zhang J."/>
            <person name="Jiao W."/>
            <person name="Li J."/>
            <person name="Xun X."/>
            <person name="Sun Y."/>
            <person name="Guo X."/>
            <person name="Huan P."/>
            <person name="Dong B."/>
            <person name="Zhang L."/>
            <person name="Hu X."/>
            <person name="Sun X."/>
            <person name="Wang J."/>
            <person name="Zhao C."/>
            <person name="Wang Y."/>
            <person name="Wang D."/>
            <person name="Huang X."/>
            <person name="Wang R."/>
            <person name="Lv J."/>
            <person name="Li Y."/>
            <person name="Zhang Z."/>
            <person name="Liu B."/>
            <person name="Lu W."/>
            <person name="Hui Y."/>
            <person name="Liang J."/>
            <person name="Zhou Z."/>
            <person name="Hou R."/>
            <person name="Li X."/>
            <person name="Liu Y."/>
            <person name="Li H."/>
            <person name="Ning X."/>
            <person name="Lin Y."/>
            <person name="Zhao L."/>
            <person name="Xing Q."/>
            <person name="Dou J."/>
            <person name="Li Y."/>
            <person name="Mao J."/>
            <person name="Guo H."/>
            <person name="Dou H."/>
            <person name="Li T."/>
            <person name="Mu C."/>
            <person name="Jiang W."/>
            <person name="Fu Q."/>
            <person name="Fu X."/>
            <person name="Miao Y."/>
            <person name="Liu J."/>
            <person name="Yu Q."/>
            <person name="Li R."/>
            <person name="Liao H."/>
            <person name="Li X."/>
            <person name="Kong Y."/>
            <person name="Jiang Z."/>
            <person name="Chourrout D."/>
            <person name="Li R."/>
            <person name="Bao Z."/>
        </authorList>
    </citation>
    <scope>NUCLEOTIDE SEQUENCE [LARGE SCALE GENOMIC DNA]</scope>
    <source>
        <strain evidence="12 13">PY_sf001</strain>
    </source>
</reference>
<feature type="binding site" evidence="8">
    <location>
        <position position="25"/>
    </location>
    <ligand>
        <name>Na(+)</name>
        <dbReference type="ChEBI" id="CHEBI:29101"/>
        <label>1</label>
    </ligand>
</feature>